<dbReference type="UniPathway" id="UPA00558">
    <property type="reaction ID" value="UER00616"/>
</dbReference>
<proteinExistence type="inferred from homology"/>
<evidence type="ECO:0000256" key="7">
    <source>
        <dbReference type="ARBA" id="ARBA00023145"/>
    </source>
</evidence>
<evidence type="ECO:0000256" key="5">
    <source>
        <dbReference type="ARBA" id="ARBA00023098"/>
    </source>
</evidence>
<comment type="caution">
    <text evidence="12">Lacks conserved residue(s) required for the propagation of feature annotation.</text>
</comment>
<comment type="subunit">
    <text evidence="12">Heterodimer of a large membrane-associated beta subunit and a small pyruvoyl-containing alpha subunit.</text>
</comment>
<feature type="active site" description="Charge relay system; for autoendoproteolytic cleavage activity" evidence="12">
    <location>
        <position position="255"/>
    </location>
</feature>
<comment type="pathway">
    <text evidence="12">Phospholipid metabolism; phosphatidylethanolamine biosynthesis; phosphatidylethanolamine from CDP-diacylglycerol: step 2/2.</text>
</comment>
<dbReference type="NCBIfam" id="TIGR00163">
    <property type="entry name" value="PS_decarb"/>
    <property type="match status" value="1"/>
</dbReference>
<feature type="site" description="Cleavage (non-hydrolytic); by autocatalysis" evidence="12">
    <location>
        <begin position="254"/>
        <end position="255"/>
    </location>
</feature>
<name>A0A451D8C1_9GAMM</name>
<feature type="modified residue" description="Pyruvic acid (Ser); by autocatalysis" evidence="12">
    <location>
        <position position="255"/>
    </location>
</feature>
<evidence type="ECO:0000256" key="1">
    <source>
        <dbReference type="ARBA" id="ARBA00005189"/>
    </source>
</evidence>
<organism evidence="13 14">
    <name type="scientific">Candidatus Erwinia haradaeae</name>
    <dbReference type="NCBI Taxonomy" id="1922217"/>
    <lineage>
        <taxon>Bacteria</taxon>
        <taxon>Pseudomonadati</taxon>
        <taxon>Pseudomonadota</taxon>
        <taxon>Gammaproteobacteria</taxon>
        <taxon>Enterobacterales</taxon>
        <taxon>Erwiniaceae</taxon>
        <taxon>Erwinia</taxon>
    </lineage>
</organism>
<feature type="active site" description="Charge relay system; for autoendoproteolytic cleavage activity" evidence="12">
    <location>
        <position position="147"/>
    </location>
</feature>
<comment type="subcellular location">
    <subcellularLocation>
        <location evidence="12">Cell membrane</location>
        <topology evidence="12">Peripheral membrane protein</topology>
    </subcellularLocation>
</comment>
<feature type="chain" id="PRO_5023415868" description="Phosphatidylserine decarboxylase beta chain" evidence="12">
    <location>
        <begin position="1"/>
        <end position="254"/>
    </location>
</feature>
<dbReference type="Pfam" id="PF02666">
    <property type="entry name" value="PS_Dcarbxylase"/>
    <property type="match status" value="1"/>
</dbReference>
<keyword evidence="5 12" id="KW-0443">Lipid metabolism</keyword>
<evidence type="ECO:0000256" key="10">
    <source>
        <dbReference type="ARBA" id="ARBA00023264"/>
    </source>
</evidence>
<comment type="catalytic activity">
    <reaction evidence="12">
        <text>a 1,2-diacyl-sn-glycero-3-phospho-L-serine + H(+) = a 1,2-diacyl-sn-glycero-3-phosphoethanolamine + CO2</text>
        <dbReference type="Rhea" id="RHEA:20828"/>
        <dbReference type="ChEBI" id="CHEBI:15378"/>
        <dbReference type="ChEBI" id="CHEBI:16526"/>
        <dbReference type="ChEBI" id="CHEBI:57262"/>
        <dbReference type="ChEBI" id="CHEBI:64612"/>
        <dbReference type="EC" id="4.1.1.65"/>
    </reaction>
</comment>
<evidence type="ECO:0000256" key="3">
    <source>
        <dbReference type="ARBA" id="ARBA00022516"/>
    </source>
</evidence>
<reference evidence="13 14" key="1">
    <citation type="submission" date="2019-02" db="EMBL/GenBank/DDBJ databases">
        <authorList>
            <person name="Manzano-Marin A."/>
            <person name="Manzano-Marin A."/>
        </authorList>
    </citation>
    <scope>NUCLEOTIDE SEQUENCE [LARGE SCALE GENOMIC DNA]</scope>
    <source>
        <strain evidence="13 14">ErCicurvipes</strain>
    </source>
</reference>
<evidence type="ECO:0000256" key="12">
    <source>
        <dbReference type="HAMAP-Rule" id="MF_00662"/>
    </source>
</evidence>
<dbReference type="GO" id="GO:0004609">
    <property type="term" value="F:phosphatidylserine decarboxylase activity"/>
    <property type="evidence" value="ECO:0007669"/>
    <property type="project" value="UniProtKB-UniRule"/>
</dbReference>
<keyword evidence="6 12" id="KW-0472">Membrane</keyword>
<dbReference type="Proteomes" id="UP000294441">
    <property type="component" value="Chromosome 1"/>
</dbReference>
<evidence type="ECO:0000256" key="2">
    <source>
        <dbReference type="ARBA" id="ARBA00022475"/>
    </source>
</evidence>
<comment type="function">
    <text evidence="12">Catalyzes the formation of phosphatidylethanolamine (PtdEtn) from phosphatidylserine (PtdSer).</text>
</comment>
<evidence type="ECO:0000256" key="11">
    <source>
        <dbReference type="ARBA" id="ARBA00023317"/>
    </source>
</evidence>
<dbReference type="HAMAP" id="MF_00662">
    <property type="entry name" value="PS_decarb_PSD_B_type1"/>
    <property type="match status" value="1"/>
</dbReference>
<dbReference type="AlphaFoldDB" id="A0A451D8C1"/>
<keyword evidence="2 12" id="KW-1003">Cell membrane</keyword>
<keyword evidence="8 12" id="KW-0594">Phospholipid biosynthesis</keyword>
<dbReference type="PANTHER" id="PTHR10067">
    <property type="entry name" value="PHOSPHATIDYLSERINE DECARBOXYLASE"/>
    <property type="match status" value="1"/>
</dbReference>
<comment type="PTM">
    <text evidence="12">Is synthesized initially as an inactive proenzyme. Formation of the active enzyme involves a self-maturation process in which the active site pyruvoyl group is generated from an internal serine residue via an autocatalytic post-translational modification. Two non-identical subunits are generated from the proenzyme in this reaction, and the pyruvate is formed at the N-terminus of the alpha chain, which is derived from the carboxyl end of the proenzyme. The autoendoproteolytic cleavage occurs by a canonical serine protease mechanism, in which the side chain hydroxyl group of the serine supplies its oxygen atom to form the C-terminus of the beta chain, while the remainder of the serine residue undergoes an oxidative deamination to produce ammonia and the pyruvoyl prosthetic group on the alpha chain. During this reaction, the Ser that is part of the protease active site of the proenzyme becomes the pyruvoyl prosthetic group, which constitutes an essential element of the active site of the mature decarboxylase.</text>
</comment>
<dbReference type="GeneID" id="66304705"/>
<keyword evidence="11 12" id="KW-0670">Pyruvate</keyword>
<dbReference type="InterPro" id="IPR003817">
    <property type="entry name" value="PS_Dcarbxylase"/>
</dbReference>
<keyword evidence="3 12" id="KW-0444">Lipid biosynthesis</keyword>
<keyword evidence="4 12" id="KW-0210">Decarboxylase</keyword>
<dbReference type="PANTHER" id="PTHR10067:SF6">
    <property type="entry name" value="PHOSPHATIDYLSERINE DECARBOXYLASE PROENZYME, MITOCHONDRIAL"/>
    <property type="match status" value="1"/>
</dbReference>
<comment type="similarity">
    <text evidence="12">Belongs to the phosphatidylserine decarboxylase family. PSD-B subfamily. Prokaryotic type I sub-subfamily.</text>
</comment>
<evidence type="ECO:0000256" key="4">
    <source>
        <dbReference type="ARBA" id="ARBA00022793"/>
    </source>
</evidence>
<evidence type="ECO:0000256" key="9">
    <source>
        <dbReference type="ARBA" id="ARBA00023239"/>
    </source>
</evidence>
<feature type="chain" id="PRO_5023415867" description="Phosphatidylserine decarboxylase alpha chain" evidence="12">
    <location>
        <begin position="255"/>
        <end position="303"/>
    </location>
</feature>
<keyword evidence="10 12" id="KW-1208">Phospholipid metabolism</keyword>
<comment type="pathway">
    <text evidence="1">Lipid metabolism.</text>
</comment>
<gene>
    <name evidence="12 13" type="primary">psd</name>
    <name evidence="13" type="ORF">ERCICURV3402_427</name>
</gene>
<dbReference type="GO" id="GO:0006646">
    <property type="term" value="P:phosphatidylethanolamine biosynthetic process"/>
    <property type="evidence" value="ECO:0007669"/>
    <property type="project" value="UniProtKB-UniRule"/>
</dbReference>
<dbReference type="InterPro" id="IPR033177">
    <property type="entry name" value="PSD-B"/>
</dbReference>
<evidence type="ECO:0000256" key="8">
    <source>
        <dbReference type="ARBA" id="ARBA00023209"/>
    </source>
</evidence>
<feature type="active site" description="Schiff-base intermediate with substrate; via pyruvic acid; for decarboxylase activity" evidence="12">
    <location>
        <position position="255"/>
    </location>
</feature>
<dbReference type="RefSeq" id="WP_157992698.1">
    <property type="nucleotide sequence ID" value="NZ_LR217713.1"/>
</dbReference>
<comment type="cofactor">
    <cofactor evidence="12">
        <name>pyruvate</name>
        <dbReference type="ChEBI" id="CHEBI:15361"/>
    </cofactor>
    <text evidence="12">Binds 1 pyruvoyl group covalently per subunit.</text>
</comment>
<keyword evidence="9 12" id="KW-0456">Lyase</keyword>
<dbReference type="GO" id="GO:0005886">
    <property type="term" value="C:plasma membrane"/>
    <property type="evidence" value="ECO:0007669"/>
    <property type="project" value="UniProtKB-SubCell"/>
</dbReference>
<protein>
    <recommendedName>
        <fullName evidence="12">Phosphatidylserine decarboxylase proenzyme</fullName>
        <ecNumber evidence="12">4.1.1.65</ecNumber>
    </recommendedName>
    <component>
        <recommendedName>
            <fullName evidence="12">Phosphatidylserine decarboxylase alpha chain</fullName>
        </recommendedName>
    </component>
    <component>
        <recommendedName>
            <fullName evidence="12">Phosphatidylserine decarboxylase beta chain</fullName>
        </recommendedName>
    </component>
</protein>
<dbReference type="OrthoDB" id="9802030at2"/>
<evidence type="ECO:0000256" key="6">
    <source>
        <dbReference type="ARBA" id="ARBA00023136"/>
    </source>
</evidence>
<evidence type="ECO:0000313" key="14">
    <source>
        <dbReference type="Proteomes" id="UP000294441"/>
    </source>
</evidence>
<sequence length="303" mass="34493" precursor="true">MLDRLKLILYRFFPKKVMTELLGWGANKQGGWLTKAVIDAFIWYYKIDMGEAKYPDTSIYLTFNDFFIRQLRDDLYLTDTDPRLLSFPVNGRISQLGSIQGDKLFQAKGQTYSLLALLAGNSSMTSLFQNGEFITTYLAPGDYHRVHMPCSGSLRTMIYVPGELYSLNSLMVKKIPNLFARNERVICCFDTNFGEMVQILVGSSIVGSIQTSWLGTITPPREGIIKYWNWPNTHQTSDQIVLLKGEEMGCFKFGSTVINLFPPRKVKIVANLIPGSQVRFGQPMAQVITEDNQEEDCYKPIMR</sequence>
<evidence type="ECO:0000313" key="13">
    <source>
        <dbReference type="EMBL" id="VFP82090.1"/>
    </source>
</evidence>
<dbReference type="EMBL" id="LR217713">
    <property type="protein sequence ID" value="VFP82090.1"/>
    <property type="molecule type" value="Genomic_DNA"/>
</dbReference>
<dbReference type="EC" id="4.1.1.65" evidence="12"/>
<dbReference type="InterPro" id="IPR033178">
    <property type="entry name" value="PSD_type1_pro"/>
</dbReference>
<keyword evidence="7 12" id="KW-0865">Zymogen</keyword>
<accession>A0A451D8C1</accession>